<reference evidence="10 11" key="1">
    <citation type="submission" date="2019-09" db="EMBL/GenBank/DDBJ databases">
        <title>Bird 10,000 Genomes (B10K) Project - Family phase.</title>
        <authorList>
            <person name="Zhang G."/>
        </authorList>
    </citation>
    <scope>NUCLEOTIDE SEQUENCE [LARGE SCALE GENOMIC DNA]</scope>
    <source>
        <strain evidence="10">OUT-0040</strain>
        <tissue evidence="10">Blood</tissue>
    </source>
</reference>
<evidence type="ECO:0000256" key="3">
    <source>
        <dbReference type="ARBA" id="ARBA00022737"/>
    </source>
</evidence>
<evidence type="ECO:0000256" key="6">
    <source>
        <dbReference type="ARBA" id="ARBA00023242"/>
    </source>
</evidence>
<dbReference type="Proteomes" id="UP000585422">
    <property type="component" value="Unassembled WGS sequence"/>
</dbReference>
<evidence type="ECO:0000256" key="4">
    <source>
        <dbReference type="ARBA" id="ARBA00022771"/>
    </source>
</evidence>
<dbReference type="PROSITE" id="PS00028">
    <property type="entry name" value="ZINC_FINGER_C2H2_1"/>
    <property type="match status" value="1"/>
</dbReference>
<keyword evidence="5" id="KW-0862">Zinc</keyword>
<accession>A0A7K7NX73</accession>
<name>A0A7K7NX73_HALAL</name>
<dbReference type="FunFam" id="3.30.160.60:FF:000238">
    <property type="entry name" value="Zinc finger protein 485"/>
    <property type="match status" value="1"/>
</dbReference>
<dbReference type="FunFam" id="3.30.160.60:FF:000295">
    <property type="entry name" value="zinc finger protein 19"/>
    <property type="match status" value="1"/>
</dbReference>
<feature type="compositionally biased region" description="Basic and acidic residues" evidence="8">
    <location>
        <begin position="22"/>
        <end position="34"/>
    </location>
</feature>
<keyword evidence="11" id="KW-1185">Reference proteome</keyword>
<dbReference type="InterPro" id="IPR036236">
    <property type="entry name" value="Znf_C2H2_sf"/>
</dbReference>
<sequence>GENQRPAGEGIGERQGGSAGRGKADGPRESEPRPKSRPTRKPHECEECGRVFNWRNHLVRHRRLHTGERPYKCSVCGKGFNDGSPLLIHE</sequence>
<keyword evidence="4 7" id="KW-0863">Zinc-finger</keyword>
<dbReference type="Pfam" id="PF00096">
    <property type="entry name" value="zf-C2H2"/>
    <property type="match status" value="1"/>
</dbReference>
<proteinExistence type="predicted"/>
<dbReference type="Gene3D" id="3.30.160.60">
    <property type="entry name" value="Classic Zinc Finger"/>
    <property type="match status" value="2"/>
</dbReference>
<feature type="compositionally biased region" description="Gly residues" evidence="8">
    <location>
        <begin position="9"/>
        <end position="20"/>
    </location>
</feature>
<evidence type="ECO:0000259" key="9">
    <source>
        <dbReference type="PROSITE" id="PS50157"/>
    </source>
</evidence>
<keyword evidence="2" id="KW-0479">Metal-binding</keyword>
<dbReference type="PROSITE" id="PS50157">
    <property type="entry name" value="ZINC_FINGER_C2H2_2"/>
    <property type="match status" value="2"/>
</dbReference>
<organism evidence="10 11">
    <name type="scientific">Haliaeetus albicilla</name>
    <name type="common">White-tailed sea-eagle</name>
    <name type="synonym">Falco albicilla</name>
    <dbReference type="NCBI Taxonomy" id="8969"/>
    <lineage>
        <taxon>Eukaryota</taxon>
        <taxon>Metazoa</taxon>
        <taxon>Chordata</taxon>
        <taxon>Craniata</taxon>
        <taxon>Vertebrata</taxon>
        <taxon>Euteleostomi</taxon>
        <taxon>Archelosauria</taxon>
        <taxon>Archosauria</taxon>
        <taxon>Dinosauria</taxon>
        <taxon>Saurischia</taxon>
        <taxon>Theropoda</taxon>
        <taxon>Coelurosauria</taxon>
        <taxon>Aves</taxon>
        <taxon>Neognathae</taxon>
        <taxon>Neoaves</taxon>
        <taxon>Telluraves</taxon>
        <taxon>Accipitrimorphae</taxon>
        <taxon>Accipitriformes</taxon>
        <taxon>Accipitridae</taxon>
        <taxon>Accipitrinae</taxon>
        <taxon>Haliaeetus</taxon>
    </lineage>
</organism>
<comment type="caution">
    <text evidence="10">The sequence shown here is derived from an EMBL/GenBank/DDBJ whole genome shotgun (WGS) entry which is preliminary data.</text>
</comment>
<evidence type="ECO:0000256" key="5">
    <source>
        <dbReference type="ARBA" id="ARBA00022833"/>
    </source>
</evidence>
<feature type="domain" description="C2H2-type" evidence="9">
    <location>
        <begin position="43"/>
        <end position="70"/>
    </location>
</feature>
<dbReference type="GO" id="GO:0008270">
    <property type="term" value="F:zinc ion binding"/>
    <property type="evidence" value="ECO:0007669"/>
    <property type="project" value="UniProtKB-KW"/>
</dbReference>
<feature type="non-terminal residue" evidence="10">
    <location>
        <position position="1"/>
    </location>
</feature>
<dbReference type="GO" id="GO:0000981">
    <property type="term" value="F:DNA-binding transcription factor activity, RNA polymerase II-specific"/>
    <property type="evidence" value="ECO:0007669"/>
    <property type="project" value="TreeGrafter"/>
</dbReference>
<protein>
    <submittedName>
        <fullName evidence="10">ZNF7 protein</fullName>
    </submittedName>
</protein>
<evidence type="ECO:0000256" key="8">
    <source>
        <dbReference type="SAM" id="MobiDB-lite"/>
    </source>
</evidence>
<evidence type="ECO:0000256" key="7">
    <source>
        <dbReference type="PROSITE-ProRule" id="PRU00042"/>
    </source>
</evidence>
<dbReference type="SMART" id="SM00355">
    <property type="entry name" value="ZnF_C2H2"/>
    <property type="match status" value="2"/>
</dbReference>
<feature type="region of interest" description="Disordered" evidence="8">
    <location>
        <begin position="1"/>
        <end position="45"/>
    </location>
</feature>
<evidence type="ECO:0000313" key="11">
    <source>
        <dbReference type="Proteomes" id="UP000585422"/>
    </source>
</evidence>
<keyword evidence="3" id="KW-0677">Repeat</keyword>
<comment type="subcellular location">
    <subcellularLocation>
        <location evidence="1">Nucleus</location>
    </subcellularLocation>
</comment>
<keyword evidence="6" id="KW-0539">Nucleus</keyword>
<dbReference type="SUPFAM" id="SSF57667">
    <property type="entry name" value="beta-beta-alpha zinc fingers"/>
    <property type="match status" value="1"/>
</dbReference>
<dbReference type="InterPro" id="IPR013087">
    <property type="entry name" value="Znf_C2H2_type"/>
</dbReference>
<dbReference type="PANTHER" id="PTHR23226">
    <property type="entry name" value="ZINC FINGER AND SCAN DOMAIN-CONTAINING"/>
    <property type="match status" value="1"/>
</dbReference>
<feature type="domain" description="C2H2-type" evidence="9">
    <location>
        <begin position="71"/>
        <end position="90"/>
    </location>
</feature>
<evidence type="ECO:0000313" key="10">
    <source>
        <dbReference type="EMBL" id="NWZ59968.1"/>
    </source>
</evidence>
<evidence type="ECO:0000256" key="2">
    <source>
        <dbReference type="ARBA" id="ARBA00022723"/>
    </source>
</evidence>
<evidence type="ECO:0000256" key="1">
    <source>
        <dbReference type="ARBA" id="ARBA00004123"/>
    </source>
</evidence>
<dbReference type="AlphaFoldDB" id="A0A7K7NX73"/>
<dbReference type="GO" id="GO:0005634">
    <property type="term" value="C:nucleus"/>
    <property type="evidence" value="ECO:0007669"/>
    <property type="project" value="UniProtKB-SubCell"/>
</dbReference>
<feature type="non-terminal residue" evidence="10">
    <location>
        <position position="90"/>
    </location>
</feature>
<gene>
    <name evidence="10" type="primary">Znf7</name>
    <name evidence="10" type="ORF">HALALB_R16059</name>
</gene>
<dbReference type="PANTHER" id="PTHR23226:SF377">
    <property type="entry name" value="ZINC FINGER AND SCAN DOMAIN-CONTAINING PROTEIN 20"/>
    <property type="match status" value="1"/>
</dbReference>
<dbReference type="OrthoDB" id="8113227at2759"/>
<dbReference type="EMBL" id="VZSQ01000425">
    <property type="protein sequence ID" value="NWZ59968.1"/>
    <property type="molecule type" value="Genomic_DNA"/>
</dbReference>
<dbReference type="GO" id="GO:0000978">
    <property type="term" value="F:RNA polymerase II cis-regulatory region sequence-specific DNA binding"/>
    <property type="evidence" value="ECO:0007669"/>
    <property type="project" value="TreeGrafter"/>
</dbReference>